<dbReference type="AlphaFoldDB" id="A0A381SM36"/>
<reference evidence="4" key="1">
    <citation type="submission" date="2018-05" db="EMBL/GenBank/DDBJ databases">
        <authorList>
            <person name="Lanie J.A."/>
            <person name="Ng W.-L."/>
            <person name="Kazmierczak K.M."/>
            <person name="Andrzejewski T.M."/>
            <person name="Davidsen T.M."/>
            <person name="Wayne K.J."/>
            <person name="Tettelin H."/>
            <person name="Glass J.I."/>
            <person name="Rusch D."/>
            <person name="Podicherti R."/>
            <person name="Tsui H.-C.T."/>
            <person name="Winkler M.E."/>
        </authorList>
    </citation>
    <scope>NUCLEOTIDE SEQUENCE</scope>
</reference>
<dbReference type="Pfam" id="PF00534">
    <property type="entry name" value="Glycos_transf_1"/>
    <property type="match status" value="1"/>
</dbReference>
<name>A0A381SM36_9ZZZZ</name>
<dbReference type="PANTHER" id="PTHR46401">
    <property type="entry name" value="GLYCOSYLTRANSFERASE WBBK-RELATED"/>
    <property type="match status" value="1"/>
</dbReference>
<evidence type="ECO:0000259" key="2">
    <source>
        <dbReference type="Pfam" id="PF00534"/>
    </source>
</evidence>
<gene>
    <name evidence="4" type="ORF">METZ01_LOCUS56271</name>
</gene>
<feature type="domain" description="Glycosyl transferase family 1" evidence="2">
    <location>
        <begin position="184"/>
        <end position="342"/>
    </location>
</feature>
<proteinExistence type="predicted"/>
<evidence type="ECO:0000259" key="3">
    <source>
        <dbReference type="Pfam" id="PF13439"/>
    </source>
</evidence>
<feature type="domain" description="Glycosyltransferase subfamily 4-like N-terminal" evidence="3">
    <location>
        <begin position="19"/>
        <end position="178"/>
    </location>
</feature>
<dbReference type="InterPro" id="IPR001296">
    <property type="entry name" value="Glyco_trans_1"/>
</dbReference>
<dbReference type="Pfam" id="PF13439">
    <property type="entry name" value="Glyco_transf_4"/>
    <property type="match status" value="1"/>
</dbReference>
<keyword evidence="1" id="KW-0808">Transferase</keyword>
<dbReference type="GO" id="GO:0016757">
    <property type="term" value="F:glycosyltransferase activity"/>
    <property type="evidence" value="ECO:0007669"/>
    <property type="project" value="InterPro"/>
</dbReference>
<accession>A0A381SM36</accession>
<organism evidence="4">
    <name type="scientific">marine metagenome</name>
    <dbReference type="NCBI Taxonomy" id="408172"/>
    <lineage>
        <taxon>unclassified sequences</taxon>
        <taxon>metagenomes</taxon>
        <taxon>ecological metagenomes</taxon>
    </lineage>
</organism>
<dbReference type="EMBL" id="UINC01003107">
    <property type="protein sequence ID" value="SVA03417.1"/>
    <property type="molecule type" value="Genomic_DNA"/>
</dbReference>
<protein>
    <recommendedName>
        <fullName evidence="5">Glycosyltransferase subfamily 4-like N-terminal domain-containing protein</fullName>
    </recommendedName>
</protein>
<evidence type="ECO:0000256" key="1">
    <source>
        <dbReference type="ARBA" id="ARBA00022679"/>
    </source>
</evidence>
<dbReference type="InterPro" id="IPR028098">
    <property type="entry name" value="Glyco_trans_4-like_N"/>
</dbReference>
<evidence type="ECO:0008006" key="5">
    <source>
        <dbReference type="Google" id="ProtNLM"/>
    </source>
</evidence>
<sequence>MTATKRIAVNLLFLVPGDVGGSEEYAVRTLRAFARHGSRDIQPVLFLQGSLRQAHPDLCDEFEVVASPGDGRNRIRRIASESTWLAPRTAGFDAVHHVGGRIPMRSSRPVVVTVHDLQPFDHPEHFSVVKEGFLSWSVPRSLRRADVVVTVSDAVGEQVVRHFGVDPGRVVTVSSGVDRVADRLVEPSSPPVVIYPAVSHPHKNHGLLIEAFSRIADLHPEARLVLTGGPGRSEGAVVLAIEGSGLGDRIERTGRIPDADYVRRLACSSLLAFPSLYEGFGIPVLEAMAAGVPVVVASGTPADDVAGGAGWSVDGDDVSGWAEALDRALGDAEARRVAAEAGLRRAAEFSWEASAEQLERAWRLALDTAG</sequence>
<dbReference type="PANTHER" id="PTHR46401:SF2">
    <property type="entry name" value="GLYCOSYLTRANSFERASE WBBK-RELATED"/>
    <property type="match status" value="1"/>
</dbReference>
<dbReference type="GO" id="GO:0009103">
    <property type="term" value="P:lipopolysaccharide biosynthetic process"/>
    <property type="evidence" value="ECO:0007669"/>
    <property type="project" value="TreeGrafter"/>
</dbReference>
<dbReference type="SUPFAM" id="SSF53756">
    <property type="entry name" value="UDP-Glycosyltransferase/glycogen phosphorylase"/>
    <property type="match status" value="1"/>
</dbReference>
<evidence type="ECO:0000313" key="4">
    <source>
        <dbReference type="EMBL" id="SVA03417.1"/>
    </source>
</evidence>
<dbReference type="Gene3D" id="3.40.50.2000">
    <property type="entry name" value="Glycogen Phosphorylase B"/>
    <property type="match status" value="2"/>
</dbReference>
<dbReference type="CDD" id="cd03809">
    <property type="entry name" value="GT4_MtfB-like"/>
    <property type="match status" value="1"/>
</dbReference>